<proteinExistence type="predicted"/>
<dbReference type="OrthoDB" id="259311at2"/>
<keyword evidence="2" id="KW-1185">Reference proteome</keyword>
<gene>
    <name evidence="1" type="ORF">C6571_16965</name>
</gene>
<dbReference type="KEGG" id="simp:C6571_16965"/>
<accession>A0A2S0N483</accession>
<dbReference type="Proteomes" id="UP000239326">
    <property type="component" value="Chromosome"/>
</dbReference>
<name>A0A2S0N483_9BURK</name>
<sequence length="214" mass="23142">MTEARDQGFPEFYARAPVITLRDPLAQFLGAAKDGLIQYSYTDVVRLSGHSCPTVAGAYLMALHGLRALYGDETPVRGDVEVFMHGAPGSGVTGVISSVVQLVTGAAGETGFPGAGSLGLFARKNLLAFGADVDGVLGMRRRDTGKAVTVHHDSAIVPWPEEMRPLVAKAFSEQANSTELERFGQLWQERVRRMLVDHADNPALVWVSDWHPAR</sequence>
<protein>
    <submittedName>
        <fullName evidence="1">Uncharacterized protein</fullName>
    </submittedName>
</protein>
<dbReference type="AlphaFoldDB" id="A0A2S0N483"/>
<evidence type="ECO:0000313" key="2">
    <source>
        <dbReference type="Proteomes" id="UP000239326"/>
    </source>
</evidence>
<organism evidence="1 2">
    <name type="scientific">Simplicispira suum</name>
    <dbReference type="NCBI Taxonomy" id="2109915"/>
    <lineage>
        <taxon>Bacteria</taxon>
        <taxon>Pseudomonadati</taxon>
        <taxon>Pseudomonadota</taxon>
        <taxon>Betaproteobacteria</taxon>
        <taxon>Burkholderiales</taxon>
        <taxon>Comamonadaceae</taxon>
        <taxon>Simplicispira</taxon>
    </lineage>
</organism>
<dbReference type="Gene3D" id="3.30.1330.130">
    <property type="match status" value="1"/>
</dbReference>
<reference evidence="1 2" key="1">
    <citation type="submission" date="2018-03" db="EMBL/GenBank/DDBJ databases">
        <title>Genome sequencing of Simplicispira sp.</title>
        <authorList>
            <person name="Kim S.-J."/>
            <person name="Heo J."/>
            <person name="Kwon S.-W."/>
        </authorList>
    </citation>
    <scope>NUCLEOTIDE SEQUENCE [LARGE SCALE GENOMIC DNA]</scope>
    <source>
        <strain evidence="1 2">SC1-8</strain>
    </source>
</reference>
<evidence type="ECO:0000313" key="1">
    <source>
        <dbReference type="EMBL" id="AVO42761.1"/>
    </source>
</evidence>
<dbReference type="RefSeq" id="WP_106447736.1">
    <property type="nucleotide sequence ID" value="NZ_CP027669.1"/>
</dbReference>
<dbReference type="EMBL" id="CP027669">
    <property type="protein sequence ID" value="AVO42761.1"/>
    <property type="molecule type" value="Genomic_DNA"/>
</dbReference>